<dbReference type="Pfam" id="PF07719">
    <property type="entry name" value="TPR_2"/>
    <property type="match status" value="1"/>
</dbReference>
<comment type="caution">
    <text evidence="5">The sequence shown here is derived from an EMBL/GenBank/DDBJ whole genome shotgun (WGS) entry which is preliminary data.</text>
</comment>
<dbReference type="PANTHER" id="PTHR12558">
    <property type="entry name" value="CELL DIVISION CYCLE 16,23,27"/>
    <property type="match status" value="1"/>
</dbReference>
<name>A0A940SW13_9ENTE</name>
<dbReference type="Pfam" id="PF17128">
    <property type="entry name" value="DUF5107"/>
    <property type="match status" value="1"/>
</dbReference>
<dbReference type="InterPro" id="IPR013105">
    <property type="entry name" value="TPR_2"/>
</dbReference>
<dbReference type="SUPFAM" id="SSF48452">
    <property type="entry name" value="TPR-like"/>
    <property type="match status" value="3"/>
</dbReference>
<evidence type="ECO:0000259" key="4">
    <source>
        <dbReference type="Pfam" id="PF17128"/>
    </source>
</evidence>
<reference evidence="5" key="1">
    <citation type="submission" date="2020-12" db="EMBL/GenBank/DDBJ databases">
        <title>Vagococcus allomyrinae sp. nov. and Enterococcus lavae sp. nov., isolated from the larvae of Allomyrina dichotoma.</title>
        <authorList>
            <person name="Lee S.D."/>
        </authorList>
    </citation>
    <scope>NUCLEOTIDE SEQUENCE</scope>
    <source>
        <strain evidence="5">BWB3-3</strain>
    </source>
</reference>
<dbReference type="PANTHER" id="PTHR12558:SF13">
    <property type="entry name" value="CELL DIVISION CYCLE PROTEIN 27 HOMOLOG"/>
    <property type="match status" value="1"/>
</dbReference>
<evidence type="ECO:0000256" key="2">
    <source>
        <dbReference type="ARBA" id="ARBA00022803"/>
    </source>
</evidence>
<gene>
    <name evidence="5" type="ORF">I6N95_07795</name>
</gene>
<accession>A0A940SW13</accession>
<sequence length="1090" mass="125173">MSENVKVWEETIIMPTYQTSEPDKNPLFFEKRVYQGSSGKVYPHGMTERIMDEKIDVAYPAVMLENQYLKVVILPTLGGRIQRAYDKTNDYDFVYYNQVIKPALVGLIGPWISGGIEFNWPQHHRPSTYMPTEYEISYNDDGSKTVWVSEVDKMYGTKGMAGFTLYPDSAYIEITGKVYNRTDTPQTFLWWANPAVPANDHTVSIFPPDVHAVMDHGKRAVSDFPIATGTYYKYDYSAGVDISRYKNIEVPTSYMAYHSDYDFIGNYDEEKKAGLLHVANHHISPGKKQWVWGNSDFGLSWDRNLTDEDGPYTELMTGVFTDNQPDFTWLKPYEEKEFKQYFMPYKGVGHVKNATIEAAVNLEIEGDCLKLVVYGTKARKQVNVIVSHLGKYLYEKEIDLSPFSYFEDSFKTSLTKINEDVSITVCDQKGQILVSYRGMKDQLQALPEPAEALLPPEELKSTEELFLAATHIEQYRHATLEAEAYYLEGLKRDQTDIRLNNGYGVFLFKRGLFQESESYLQKAVTKQKWKTPNPYYGEPSFNLGLVQVELGKAEESVNHFYKATWSEDTQSAAFYQLACHEAKLKHFHEAITLIDKCLVKNQHHMKARVLKIALLRQLGNETTDLLKANFVVDPLDLGSHYEHFKEGHQEKWQQVMRGELNNYLELAWDYLSWGLLDEALEILEKAPSSPLTAYYQGYVYHQQGYEQMAKEAVLRGESLCPDYCFPNKLAEIKVLELAINLLPEQTSFARYYLGNLFYDKKRYQEAIELWEASMKLNPLYPTVYRNLSFGYYNNYDQIKLAESMLKQAFELDSTDARVLMELELVMKRRGASVEERIDLLEKHLTVTEQRDDLYIVYISLLNNQGKHQKALSCLKSRQFHPWEGGEGKVSGQYIFALVEEAKKLLTCDPTKAIDLLSHSQSFPHSLGEGKLPNAQDNISDYFIAKAYEAMGNQEQANSYYQKASVGVSQPESVLYYYDQPADSILYKGLALAALGRMKEAKSCFHGLIRYGELHLFDVITYDYFAVSLPETVVFKRDLQEENQLYCEYLMGLGNLGLNNHQEASDYFLSVLEQDGSHQGAKQHLAMIDRG</sequence>
<dbReference type="SMART" id="SM00028">
    <property type="entry name" value="TPR"/>
    <property type="match status" value="6"/>
</dbReference>
<dbReference type="InterPro" id="IPR011990">
    <property type="entry name" value="TPR-like_helical_dom_sf"/>
</dbReference>
<protein>
    <submittedName>
        <fullName evidence="5">DUF5107 domain-containing protein</fullName>
    </submittedName>
</protein>
<evidence type="ECO:0000256" key="3">
    <source>
        <dbReference type="PROSITE-ProRule" id="PRU00339"/>
    </source>
</evidence>
<organism evidence="5 6">
    <name type="scientific">Vagococcus allomyrinae</name>
    <dbReference type="NCBI Taxonomy" id="2794353"/>
    <lineage>
        <taxon>Bacteria</taxon>
        <taxon>Bacillati</taxon>
        <taxon>Bacillota</taxon>
        <taxon>Bacilli</taxon>
        <taxon>Lactobacillales</taxon>
        <taxon>Enterococcaceae</taxon>
        <taxon>Vagococcus</taxon>
    </lineage>
</organism>
<keyword evidence="6" id="KW-1185">Reference proteome</keyword>
<keyword evidence="2 3" id="KW-0802">TPR repeat</keyword>
<feature type="repeat" description="TPR" evidence="3">
    <location>
        <begin position="747"/>
        <end position="780"/>
    </location>
</feature>
<dbReference type="InterPro" id="IPR033396">
    <property type="entry name" value="DUF5107"/>
</dbReference>
<evidence type="ECO:0000256" key="1">
    <source>
        <dbReference type="ARBA" id="ARBA00022737"/>
    </source>
</evidence>
<dbReference type="AlphaFoldDB" id="A0A940SW13"/>
<keyword evidence="1" id="KW-0677">Repeat</keyword>
<dbReference type="InterPro" id="IPR019734">
    <property type="entry name" value="TPR_rpt"/>
</dbReference>
<evidence type="ECO:0000313" key="5">
    <source>
        <dbReference type="EMBL" id="MBP1040903.1"/>
    </source>
</evidence>
<dbReference type="Gene3D" id="1.25.40.10">
    <property type="entry name" value="Tetratricopeptide repeat domain"/>
    <property type="match status" value="3"/>
</dbReference>
<dbReference type="Proteomes" id="UP000674938">
    <property type="component" value="Unassembled WGS sequence"/>
</dbReference>
<proteinExistence type="predicted"/>
<evidence type="ECO:0000313" key="6">
    <source>
        <dbReference type="Proteomes" id="UP000674938"/>
    </source>
</evidence>
<feature type="domain" description="DUF5107" evidence="4">
    <location>
        <begin position="40"/>
        <end position="344"/>
    </location>
</feature>
<dbReference type="PROSITE" id="PS50005">
    <property type="entry name" value="TPR"/>
    <property type="match status" value="1"/>
</dbReference>
<dbReference type="RefSeq" id="WP_209526414.1">
    <property type="nucleotide sequence ID" value="NZ_JAEEGA010000004.1"/>
</dbReference>
<dbReference type="EMBL" id="JAEEGA010000004">
    <property type="protein sequence ID" value="MBP1040903.1"/>
    <property type="molecule type" value="Genomic_DNA"/>
</dbReference>